<name>A0A8J8P365_HALGN</name>
<keyword evidence="3" id="KW-1185">Reference proteome</keyword>
<evidence type="ECO:0000313" key="3">
    <source>
        <dbReference type="Proteomes" id="UP000785679"/>
    </source>
</evidence>
<protein>
    <submittedName>
        <fullName evidence="2">Uncharacterized protein</fullName>
    </submittedName>
</protein>
<evidence type="ECO:0000313" key="2">
    <source>
        <dbReference type="EMBL" id="TNV85214.1"/>
    </source>
</evidence>
<evidence type="ECO:0000256" key="1">
    <source>
        <dbReference type="SAM" id="MobiDB-lite"/>
    </source>
</evidence>
<comment type="caution">
    <text evidence="2">The sequence shown here is derived from an EMBL/GenBank/DDBJ whole genome shotgun (WGS) entry which is preliminary data.</text>
</comment>
<dbReference type="Proteomes" id="UP000785679">
    <property type="component" value="Unassembled WGS sequence"/>
</dbReference>
<accession>A0A8J8P365</accession>
<reference evidence="2" key="1">
    <citation type="submission" date="2019-06" db="EMBL/GenBank/DDBJ databases">
        <authorList>
            <person name="Zheng W."/>
        </authorList>
    </citation>
    <scope>NUCLEOTIDE SEQUENCE</scope>
    <source>
        <strain evidence="2">QDHG01</strain>
    </source>
</reference>
<dbReference type="EMBL" id="RRYP01002032">
    <property type="protein sequence ID" value="TNV85214.1"/>
    <property type="molecule type" value="Genomic_DNA"/>
</dbReference>
<dbReference type="AlphaFoldDB" id="A0A8J8P365"/>
<feature type="compositionally biased region" description="Low complexity" evidence="1">
    <location>
        <begin position="82"/>
        <end position="97"/>
    </location>
</feature>
<sequence length="127" mass="14520">MKRINATLNIEYISGDGSSMGQATMNTNRRGAMRKREFIDSMNIQREGDSSVVEKFQIVPLPVHNLKSPKKREDDVDYYISEESSSDSDNTYSQQSQEQRSRVDAARVASRVVPVAEGWKKYIKDNR</sequence>
<gene>
    <name evidence="2" type="ORF">FGO68_gene8763</name>
</gene>
<organism evidence="2 3">
    <name type="scientific">Halteria grandinella</name>
    <dbReference type="NCBI Taxonomy" id="5974"/>
    <lineage>
        <taxon>Eukaryota</taxon>
        <taxon>Sar</taxon>
        <taxon>Alveolata</taxon>
        <taxon>Ciliophora</taxon>
        <taxon>Intramacronucleata</taxon>
        <taxon>Spirotrichea</taxon>
        <taxon>Stichotrichia</taxon>
        <taxon>Sporadotrichida</taxon>
        <taxon>Halteriidae</taxon>
        <taxon>Halteria</taxon>
    </lineage>
</organism>
<feature type="region of interest" description="Disordered" evidence="1">
    <location>
        <begin position="82"/>
        <end position="107"/>
    </location>
</feature>
<proteinExistence type="predicted"/>